<dbReference type="InterPro" id="IPR057906">
    <property type="entry name" value="Nal1"/>
</dbReference>
<organism evidence="1 2">
    <name type="scientific">Populus deltoides</name>
    <name type="common">Eastern poplar</name>
    <name type="synonym">Eastern cottonwood</name>
    <dbReference type="NCBI Taxonomy" id="3696"/>
    <lineage>
        <taxon>Eukaryota</taxon>
        <taxon>Viridiplantae</taxon>
        <taxon>Streptophyta</taxon>
        <taxon>Embryophyta</taxon>
        <taxon>Tracheophyta</taxon>
        <taxon>Spermatophyta</taxon>
        <taxon>Magnoliopsida</taxon>
        <taxon>eudicotyledons</taxon>
        <taxon>Gunneridae</taxon>
        <taxon>Pentapetalae</taxon>
        <taxon>rosids</taxon>
        <taxon>fabids</taxon>
        <taxon>Malpighiales</taxon>
        <taxon>Salicaceae</taxon>
        <taxon>Saliceae</taxon>
        <taxon>Populus</taxon>
    </lineage>
</organism>
<keyword evidence="2" id="KW-1185">Reference proteome</keyword>
<proteinExistence type="predicted"/>
<dbReference type="EMBL" id="JACEGQ020000012">
    <property type="protein sequence ID" value="KAH8492624.1"/>
    <property type="molecule type" value="Genomic_DNA"/>
</dbReference>
<dbReference type="PANTHER" id="PTHR31521:SF2">
    <property type="entry name" value="EXPRESSED PROTEIN"/>
    <property type="match status" value="1"/>
</dbReference>
<name>A0A8T2XIX1_POPDE</name>
<dbReference type="AlphaFoldDB" id="A0A8T2XIX1"/>
<evidence type="ECO:0000313" key="1">
    <source>
        <dbReference type="EMBL" id="KAH8492624.1"/>
    </source>
</evidence>
<reference evidence="1" key="1">
    <citation type="journal article" date="2021" name="J. Hered.">
        <title>Genome Assembly of Salicaceae Populus deltoides (Eastern Cottonwood) I-69 Based on Nanopore Sequencing and Hi-C Technologies.</title>
        <authorList>
            <person name="Bai S."/>
            <person name="Wu H."/>
            <person name="Zhang J."/>
            <person name="Pan Z."/>
            <person name="Zhao W."/>
            <person name="Li Z."/>
            <person name="Tong C."/>
        </authorList>
    </citation>
    <scope>NUCLEOTIDE SEQUENCE</scope>
    <source>
        <tissue evidence="1">Leaf</tissue>
    </source>
</reference>
<gene>
    <name evidence="1" type="ORF">H0E87_022004</name>
</gene>
<dbReference type="PANTHER" id="PTHR31521">
    <property type="entry name" value="EXPRESSED PROTEIN"/>
    <property type="match status" value="1"/>
</dbReference>
<comment type="caution">
    <text evidence="1">The sequence shown here is derived from an EMBL/GenBank/DDBJ whole genome shotgun (WGS) entry which is preliminary data.</text>
</comment>
<sequence length="147" mass="16327">MLPMLLGKLLKTEVTGLFSHSSPVAWPSNSEFLTLPLCALILGSGIQFLGEKGFKKRFGGYSHQSQQGQSPLFIGPEFHIEDGAEAAPNVEHQFIPSFSGRSLMHDNKPQETPELKNLSALRSDSDEEMCFSLQLGKPELKRRKQLD</sequence>
<accession>A0A8T2XIX1</accession>
<dbReference type="Proteomes" id="UP000807159">
    <property type="component" value="Chromosome 12"/>
</dbReference>
<protein>
    <submittedName>
        <fullName evidence="1">Uncharacterized protein</fullName>
    </submittedName>
</protein>
<evidence type="ECO:0000313" key="2">
    <source>
        <dbReference type="Proteomes" id="UP000807159"/>
    </source>
</evidence>